<evidence type="ECO:0000256" key="2">
    <source>
        <dbReference type="ARBA" id="ARBA00023125"/>
    </source>
</evidence>
<dbReference type="PRINTS" id="PR00364">
    <property type="entry name" value="DISEASERSIST"/>
</dbReference>
<accession>A0ABY2BQL1</accession>
<evidence type="ECO:0000256" key="1">
    <source>
        <dbReference type="ARBA" id="ARBA00005820"/>
    </source>
</evidence>
<feature type="DNA-binding region" description="OmpR/PhoB-type" evidence="3">
    <location>
        <begin position="9"/>
        <end position="108"/>
    </location>
</feature>
<dbReference type="Pfam" id="PF03704">
    <property type="entry name" value="BTAD"/>
    <property type="match status" value="1"/>
</dbReference>
<dbReference type="SMART" id="SM01043">
    <property type="entry name" value="BTAD"/>
    <property type="match status" value="1"/>
</dbReference>
<dbReference type="Gene3D" id="1.25.40.10">
    <property type="entry name" value="Tetratricopeptide repeat domain"/>
    <property type="match status" value="2"/>
</dbReference>
<protein>
    <submittedName>
        <fullName evidence="6">ATPase</fullName>
    </submittedName>
</protein>
<dbReference type="InterPro" id="IPR058852">
    <property type="entry name" value="HTH_77"/>
</dbReference>
<dbReference type="InterPro" id="IPR005158">
    <property type="entry name" value="BTAD"/>
</dbReference>
<dbReference type="CDD" id="cd15831">
    <property type="entry name" value="BTAD"/>
    <property type="match status" value="1"/>
</dbReference>
<dbReference type="SUPFAM" id="SSF48452">
    <property type="entry name" value="TPR-like"/>
    <property type="match status" value="2"/>
</dbReference>
<feature type="domain" description="OmpR/PhoB-type" evidence="5">
    <location>
        <begin position="9"/>
        <end position="108"/>
    </location>
</feature>
<dbReference type="InterPro" id="IPR036388">
    <property type="entry name" value="WH-like_DNA-bd_sf"/>
</dbReference>
<sequence>MTNDRGLNGVVWEAGGVRIAVLGPLAMWAADGSPLDVRGVRLRGLLARLALSAGRPVGLETLVDGLWGTEAPSANALQSLVSRLRAGLPATESSISVQSGPAGYTLTISPESVDALQFEDLVRRGRQVLVTDPAQARALLTQAERLWRGDALADLRDLPFAAIEADRLSELRLGAGEDLAEAAVASGHSRDVIAELERLSVAHPLRERLHELLIRALYADGRQAEALAAYERVRATLADELGADPGTRLRELHVAVLRGDSIDPAATASVVPAAPEPVPRNNLRAPMTSFVGRADDVTELTRLLGNGTRLVTMVGPGGAGKTRLATETGRTLVDQTGDGIWFIELAPLGDAADVAPTLLTALGASEYVESLQTTLAPKLPTRRAATERLVEVIADRRMLLVLDNCEHLVQEVADLVDSLLAACPRLRVLTTSREPLSIPGEHLHQVGPLGLPPVDSVDDAYPSVQLFVDRARAVRPDFAITDNNRQAIAEICRRLDGMPLAIELAAARLRALTPQQIVERLTDRFRLLTSGSRTALPRHQTLRAVVEWSWELLDPDEQAVARRLSLFSGGATLEAAERICSGPGLPPEAVLGVLASLVDKSLVEAAADDRSVRYRMLETVKAYSAEQLAASGEYDQVREAHTAYFGGLLRQARPKLRTGEQLQWIARLDADNENLLDALRSSVDLGDAATALKLVSVLGEYWNMRGRPAEAVSWFEAALAVPGPSDPLHRATTLMLYSLGTLSNGEDPSASFAQAVRGLASVRMLSRRHRRVAESGVGRFTNAVWAAVRRDRAGSFRELDEAREHPDPWTRYMAVMMSAMFRENEGDVEQMAADLAVALDGFRTIGDRWGISLALRGLASYQSNSGDHEGALASLTEGLRLIGELGTTEGVSQLLAQCALSRAELGDLDGARDDLHRSLRLAEETGSRGGQGIAMIGLSAVARRSGRLDEAMELAEKSYAMLDLQAERVAPHGQAMVLSQLSRVSVARGDQERARDYSRQAVELALSTEDMPLASGIVEAVADVEPLTGGDEVAARILGLAAAMRGMRTVPDSDVRRTVERLRASLGTERYETLYGEGAAMIRDEATAELRKRLDLPDPRAAAGMTQPGGSVRLGSGPGGTLRTPPGKA</sequence>
<dbReference type="InterPro" id="IPR049945">
    <property type="entry name" value="AAA_22"/>
</dbReference>
<dbReference type="PANTHER" id="PTHR47691">
    <property type="entry name" value="REGULATOR-RELATED"/>
    <property type="match status" value="1"/>
</dbReference>
<dbReference type="SUPFAM" id="SSF46894">
    <property type="entry name" value="C-terminal effector domain of the bipartite response regulators"/>
    <property type="match status" value="1"/>
</dbReference>
<keyword evidence="2 3" id="KW-0238">DNA-binding</keyword>
<feature type="region of interest" description="Disordered" evidence="4">
    <location>
        <begin position="1099"/>
        <end position="1129"/>
    </location>
</feature>
<proteinExistence type="inferred from homology"/>
<dbReference type="PROSITE" id="PS51755">
    <property type="entry name" value="OMPR_PHOB"/>
    <property type="match status" value="1"/>
</dbReference>
<dbReference type="InterPro" id="IPR027417">
    <property type="entry name" value="P-loop_NTPase"/>
</dbReference>
<dbReference type="PANTHER" id="PTHR47691:SF3">
    <property type="entry name" value="HTH-TYPE TRANSCRIPTIONAL REGULATOR RV0890C-RELATED"/>
    <property type="match status" value="1"/>
</dbReference>
<gene>
    <name evidence="6" type="ORF">EV644_103620</name>
</gene>
<evidence type="ECO:0000256" key="3">
    <source>
        <dbReference type="PROSITE-ProRule" id="PRU01091"/>
    </source>
</evidence>
<dbReference type="InterPro" id="IPR011990">
    <property type="entry name" value="TPR-like_helical_dom_sf"/>
</dbReference>
<reference evidence="6 7" key="1">
    <citation type="journal article" date="2015" name="Stand. Genomic Sci.">
        <title>Genomic Encyclopedia of Bacterial and Archaeal Type Strains, Phase III: the genomes of soil and plant-associated and newly described type strains.</title>
        <authorList>
            <person name="Whitman W.B."/>
            <person name="Woyke T."/>
            <person name="Klenk H.P."/>
            <person name="Zhou Y."/>
            <person name="Lilburn T.G."/>
            <person name="Beck B.J."/>
            <person name="De Vos P."/>
            <person name="Vandamme P."/>
            <person name="Eisen J.A."/>
            <person name="Garrity G."/>
            <person name="Hugenholtz P."/>
            <person name="Kyrpides N.C."/>
        </authorList>
    </citation>
    <scope>NUCLEOTIDE SEQUENCE [LARGE SCALE GENOMIC DNA]</scope>
    <source>
        <strain evidence="6 7">VKM Ac-2538</strain>
    </source>
</reference>
<evidence type="ECO:0000313" key="6">
    <source>
        <dbReference type="EMBL" id="TCO27916.1"/>
    </source>
</evidence>
<dbReference type="SUPFAM" id="SSF52540">
    <property type="entry name" value="P-loop containing nucleoside triphosphate hydrolases"/>
    <property type="match status" value="1"/>
</dbReference>
<organism evidence="6 7">
    <name type="scientific">Kribbella orskensis</name>
    <dbReference type="NCBI Taxonomy" id="2512216"/>
    <lineage>
        <taxon>Bacteria</taxon>
        <taxon>Bacillati</taxon>
        <taxon>Actinomycetota</taxon>
        <taxon>Actinomycetes</taxon>
        <taxon>Propionibacteriales</taxon>
        <taxon>Kribbellaceae</taxon>
        <taxon>Kribbella</taxon>
    </lineage>
</organism>
<evidence type="ECO:0000313" key="7">
    <source>
        <dbReference type="Proteomes" id="UP000295818"/>
    </source>
</evidence>
<dbReference type="Proteomes" id="UP000295818">
    <property type="component" value="Unassembled WGS sequence"/>
</dbReference>
<dbReference type="InterPro" id="IPR001867">
    <property type="entry name" value="OmpR/PhoB-type_DNA-bd"/>
</dbReference>
<comment type="similarity">
    <text evidence="1">Belongs to the AfsR/DnrI/RedD regulatory family.</text>
</comment>
<dbReference type="EMBL" id="SLWM01000003">
    <property type="protein sequence ID" value="TCO27916.1"/>
    <property type="molecule type" value="Genomic_DNA"/>
</dbReference>
<evidence type="ECO:0000256" key="4">
    <source>
        <dbReference type="SAM" id="MobiDB-lite"/>
    </source>
</evidence>
<name>A0ABY2BQL1_9ACTN</name>
<dbReference type="Gene3D" id="3.40.50.300">
    <property type="entry name" value="P-loop containing nucleotide triphosphate hydrolases"/>
    <property type="match status" value="1"/>
</dbReference>
<dbReference type="Pfam" id="PF13424">
    <property type="entry name" value="TPR_12"/>
    <property type="match status" value="1"/>
</dbReference>
<evidence type="ECO:0000259" key="5">
    <source>
        <dbReference type="PROSITE" id="PS51755"/>
    </source>
</evidence>
<dbReference type="SMART" id="SM00862">
    <property type="entry name" value="Trans_reg_C"/>
    <property type="match status" value="1"/>
</dbReference>
<dbReference type="Pfam" id="PF25872">
    <property type="entry name" value="HTH_77"/>
    <property type="match status" value="1"/>
</dbReference>
<dbReference type="InterPro" id="IPR016032">
    <property type="entry name" value="Sig_transdc_resp-reg_C-effctor"/>
</dbReference>
<dbReference type="Gene3D" id="1.10.10.10">
    <property type="entry name" value="Winged helix-like DNA-binding domain superfamily/Winged helix DNA-binding domain"/>
    <property type="match status" value="1"/>
</dbReference>
<comment type="caution">
    <text evidence="6">The sequence shown here is derived from an EMBL/GenBank/DDBJ whole genome shotgun (WGS) entry which is preliminary data.</text>
</comment>
<keyword evidence="7" id="KW-1185">Reference proteome</keyword>
<dbReference type="Pfam" id="PF13401">
    <property type="entry name" value="AAA_22"/>
    <property type="match status" value="1"/>
</dbReference>